<keyword evidence="4" id="KW-0539">Nucleus</keyword>
<dbReference type="OrthoDB" id="372421at2759"/>
<comment type="subcellular location">
    <subcellularLocation>
        <location evidence="1">Nucleus</location>
    </subcellularLocation>
</comment>
<dbReference type="GO" id="GO:0000175">
    <property type="term" value="F:3'-5'-RNA exonuclease activity"/>
    <property type="evidence" value="ECO:0007669"/>
    <property type="project" value="TreeGrafter"/>
</dbReference>
<protein>
    <submittedName>
        <fullName evidence="7">RNB domain</fullName>
    </submittedName>
</protein>
<feature type="domain" description="RNB" evidence="6">
    <location>
        <begin position="413"/>
        <end position="820"/>
    </location>
</feature>
<evidence type="ECO:0000259" key="6">
    <source>
        <dbReference type="SMART" id="SM00955"/>
    </source>
</evidence>
<evidence type="ECO:0000313" key="7">
    <source>
        <dbReference type="EMBL" id="KAG9393281.1"/>
    </source>
</evidence>
<dbReference type="GO" id="GO:0000177">
    <property type="term" value="C:cytoplasmic exosome (RNase complex)"/>
    <property type="evidence" value="ECO:0007669"/>
    <property type="project" value="TreeGrafter"/>
</dbReference>
<dbReference type="GO" id="GO:0006364">
    <property type="term" value="P:rRNA processing"/>
    <property type="evidence" value="ECO:0007669"/>
    <property type="project" value="UniProtKB-KW"/>
</dbReference>
<dbReference type="InterPro" id="IPR001900">
    <property type="entry name" value="RNase_II/R"/>
</dbReference>
<dbReference type="InterPro" id="IPR050180">
    <property type="entry name" value="RNR_Ribonuclease"/>
</dbReference>
<dbReference type="GO" id="GO:0003723">
    <property type="term" value="F:RNA binding"/>
    <property type="evidence" value="ECO:0007669"/>
    <property type="project" value="InterPro"/>
</dbReference>
<accession>A0A8J6E1N5</accession>
<evidence type="ECO:0000256" key="4">
    <source>
        <dbReference type="ARBA" id="ARBA00023242"/>
    </source>
</evidence>
<reference evidence="7" key="1">
    <citation type="submission" date="2021-05" db="EMBL/GenBank/DDBJ databases">
        <title>A free-living protist that lacks canonical eukaryotic 1 DNA replication and segregation systems.</title>
        <authorList>
            <person name="Salas-Leiva D.E."/>
            <person name="Tromer E.C."/>
            <person name="Curtis B.A."/>
            <person name="Jerlstrom-Hultqvist J."/>
            <person name="Kolisko M."/>
            <person name="Yi Z."/>
            <person name="Salas-Leiva J.S."/>
            <person name="Gallot-Lavallee L."/>
            <person name="Kops G.J.P.L."/>
            <person name="Archibald J.M."/>
            <person name="Simpson A.G.B."/>
            <person name="Roger A.J."/>
        </authorList>
    </citation>
    <scope>NUCLEOTIDE SEQUENCE</scope>
    <source>
        <strain evidence="7">BICM</strain>
    </source>
</reference>
<evidence type="ECO:0000256" key="3">
    <source>
        <dbReference type="ARBA" id="ARBA00022552"/>
    </source>
</evidence>
<dbReference type="Gene3D" id="3.40.50.1010">
    <property type="entry name" value="5'-nuclease"/>
    <property type="match status" value="1"/>
</dbReference>
<sequence length="964" mass="104731">MKDVGGPILSSLTATHYVIPDKSAIEAYTSLFQHQLVTDVILLASVRDACSNTVKARAFKDSDRERRVAIFSDDIDSSIAHPHGATPEARALFSALHLADHLRQSNDAVRITLLTATPDAAEYVSVASPGPVAVGTVPDWVESQEETTREALRPLVESTNDKDGRWTYEPHLDEQNALGLVESGELGRGVLRVARTTPYFGTVSTALHEQPILIVSKRAMNRAMNGDKVAVQLLPETEWRAPKPSIDDNSESTMPTSQPVGKVVAILDPARRMFCGSVDPETISGNWAQFQPVAPNVPRHRFFSKVMSSLVGKRIVVSTIRWAAEHAMPDGHYSYTVGANVTKQADPTRSDRAGEIGDTWTESEVVLIEHGIRHHALTTPDIAACLPPEGYYGDHEGNNPTAMFEAERAQPYRVDLSSRPIASVDPPGCVDIDDALHAAPLSDLVASGAWLPWDEATMAKDDGSFVEVGVHIADVSHFVHPGTAVDAEAALRCTSVYFVEKRIDMLPSLLTTDVCSLHGAWRDDIQGYPGGIETEGLSRLAFSALFLFDINTGRQVAEPVFSKSVIASKAELSYGTAQKMLDGELVDGKPVGPPGAAVRTSLDMLWKLAQKLRDFRAQAGALSLASDAVKFEFSEELDRGTKKPVGVHEYPAVNTHSLVEEFMLLANGAVAQKVWMTLPGTALLRLHPPPKTTALDELNKLLDTKYGVVLNGETNLQLANSLRVIETKLRKTMAPGDAGRAMKHIKILVTRCMSLAVYFSSGALGAGLSRALEAASFDTTPPPEFAHFGLAAPIYTHFTSPIRRYADLIVHRLLASSIGVMDQASLPPDHRESMKLQTLADRMNERKKHADDAGRDNSANTIALMFRNNKDMAGKPVAACVLSVRPDGLVVMMPDYGVEGKVPTKGTYDSRRQSLTVNGREISVFDTVTVVPQCEKTQSYQLRLNITLAQDGKRKAATTAGVKK</sequence>
<dbReference type="GO" id="GO:0071031">
    <property type="term" value="P:nuclear mRNA surveillance of mRNA 3'-end processing"/>
    <property type="evidence" value="ECO:0007669"/>
    <property type="project" value="TreeGrafter"/>
</dbReference>
<dbReference type="Gene3D" id="2.40.50.690">
    <property type="match status" value="1"/>
</dbReference>
<dbReference type="InterPro" id="IPR022966">
    <property type="entry name" value="RNase_II/R_CS"/>
</dbReference>
<comment type="caution">
    <text evidence="7">The sequence shown here is derived from an EMBL/GenBank/DDBJ whole genome shotgun (WGS) entry which is preliminary data.</text>
</comment>
<dbReference type="SMART" id="SM00955">
    <property type="entry name" value="RNB"/>
    <property type="match status" value="1"/>
</dbReference>
<keyword evidence="3" id="KW-0698">rRNA processing</keyword>
<dbReference type="PANTHER" id="PTHR23355">
    <property type="entry name" value="RIBONUCLEASE"/>
    <property type="match status" value="1"/>
</dbReference>
<dbReference type="PANTHER" id="PTHR23355:SF35">
    <property type="entry name" value="EXOSOME COMPLEX EXONUCLEASE RRP44"/>
    <property type="match status" value="1"/>
</dbReference>
<dbReference type="Gene3D" id="2.40.50.140">
    <property type="entry name" value="Nucleic acid-binding proteins"/>
    <property type="match status" value="1"/>
</dbReference>
<gene>
    <name evidence="7" type="ORF">J8273_3414</name>
</gene>
<dbReference type="Pfam" id="PF00773">
    <property type="entry name" value="RNB"/>
    <property type="match status" value="1"/>
</dbReference>
<dbReference type="Proteomes" id="UP000717585">
    <property type="component" value="Unassembled WGS sequence"/>
</dbReference>
<evidence type="ECO:0000256" key="2">
    <source>
        <dbReference type="ARBA" id="ARBA00005785"/>
    </source>
</evidence>
<dbReference type="EMBL" id="JAHDYR010000025">
    <property type="protein sequence ID" value="KAG9393281.1"/>
    <property type="molecule type" value="Genomic_DNA"/>
</dbReference>
<evidence type="ECO:0000256" key="5">
    <source>
        <dbReference type="RuleBase" id="RU003901"/>
    </source>
</evidence>
<dbReference type="GO" id="GO:0016075">
    <property type="term" value="P:rRNA catabolic process"/>
    <property type="evidence" value="ECO:0007669"/>
    <property type="project" value="TreeGrafter"/>
</dbReference>
<dbReference type="InterPro" id="IPR033771">
    <property type="entry name" value="Rrp44_CSD1"/>
</dbReference>
<dbReference type="GO" id="GO:0000176">
    <property type="term" value="C:nuclear exosome (RNase complex)"/>
    <property type="evidence" value="ECO:0007669"/>
    <property type="project" value="TreeGrafter"/>
</dbReference>
<proteinExistence type="inferred from homology"/>
<organism evidence="7 8">
    <name type="scientific">Carpediemonas membranifera</name>
    <dbReference type="NCBI Taxonomy" id="201153"/>
    <lineage>
        <taxon>Eukaryota</taxon>
        <taxon>Metamonada</taxon>
        <taxon>Carpediemonas-like organisms</taxon>
        <taxon>Carpediemonas</taxon>
    </lineage>
</organism>
<evidence type="ECO:0000313" key="8">
    <source>
        <dbReference type="Proteomes" id="UP000717585"/>
    </source>
</evidence>
<evidence type="ECO:0000256" key="1">
    <source>
        <dbReference type="ARBA" id="ARBA00004123"/>
    </source>
</evidence>
<dbReference type="GO" id="GO:0004519">
    <property type="term" value="F:endonuclease activity"/>
    <property type="evidence" value="ECO:0007669"/>
    <property type="project" value="TreeGrafter"/>
</dbReference>
<comment type="similarity">
    <text evidence="2 5">Belongs to the RNR ribonuclease family.</text>
</comment>
<dbReference type="Gene3D" id="2.40.50.700">
    <property type="match status" value="1"/>
</dbReference>
<dbReference type="Pfam" id="PF17216">
    <property type="entry name" value="Rrp44_CSD1"/>
    <property type="match status" value="1"/>
</dbReference>
<dbReference type="PROSITE" id="PS01175">
    <property type="entry name" value="RIBONUCLEASE_II"/>
    <property type="match status" value="1"/>
</dbReference>
<dbReference type="InterPro" id="IPR012340">
    <property type="entry name" value="NA-bd_OB-fold"/>
</dbReference>
<dbReference type="SUPFAM" id="SSF50249">
    <property type="entry name" value="Nucleic acid-binding proteins"/>
    <property type="match status" value="3"/>
</dbReference>
<keyword evidence="8" id="KW-1185">Reference proteome</keyword>
<name>A0A8J6E1N5_9EUKA</name>
<dbReference type="AlphaFoldDB" id="A0A8J6E1N5"/>